<evidence type="ECO:0000256" key="8">
    <source>
        <dbReference type="ARBA" id="ARBA00022691"/>
    </source>
</evidence>
<protein>
    <recommendedName>
        <fullName evidence="4 9">Thiopurine S-methyltransferase</fullName>
        <ecNumber evidence="4 9">2.1.1.67</ecNumber>
    </recommendedName>
    <alternativeName>
        <fullName evidence="9">Thiopurine methyltransferase</fullName>
    </alternativeName>
</protein>
<dbReference type="GO" id="GO:0010038">
    <property type="term" value="P:response to metal ion"/>
    <property type="evidence" value="ECO:0007669"/>
    <property type="project" value="InterPro"/>
</dbReference>
<keyword evidence="6 9" id="KW-0489">Methyltransferase</keyword>
<dbReference type="RefSeq" id="WP_113931425.1">
    <property type="nucleotide sequence ID" value="NZ_JACCEU010000001.1"/>
</dbReference>
<evidence type="ECO:0000313" key="11">
    <source>
        <dbReference type="Proteomes" id="UP000253628"/>
    </source>
</evidence>
<keyword evidence="5 9" id="KW-0963">Cytoplasm</keyword>
<comment type="caution">
    <text evidence="10">The sequence shown here is derived from an EMBL/GenBank/DDBJ whole genome shotgun (WGS) entry which is preliminary data.</text>
</comment>
<dbReference type="EC" id="2.1.1.67" evidence="4 9"/>
<evidence type="ECO:0000256" key="5">
    <source>
        <dbReference type="ARBA" id="ARBA00022490"/>
    </source>
</evidence>
<dbReference type="PROSITE" id="PS51585">
    <property type="entry name" value="SAM_MT_TPMT"/>
    <property type="match status" value="1"/>
</dbReference>
<organism evidence="10 11">
    <name type="scientific">Eoetvoesiella caeni</name>
    <dbReference type="NCBI Taxonomy" id="645616"/>
    <lineage>
        <taxon>Bacteria</taxon>
        <taxon>Pseudomonadati</taxon>
        <taxon>Pseudomonadota</taxon>
        <taxon>Betaproteobacteria</taxon>
        <taxon>Burkholderiales</taxon>
        <taxon>Alcaligenaceae</taxon>
        <taxon>Eoetvoesiella</taxon>
    </lineage>
</organism>
<dbReference type="PANTHER" id="PTHR10259:SF11">
    <property type="entry name" value="THIOPURINE S-METHYLTRANSFERASE"/>
    <property type="match status" value="1"/>
</dbReference>
<dbReference type="Pfam" id="PF05724">
    <property type="entry name" value="TPMT"/>
    <property type="match status" value="1"/>
</dbReference>
<dbReference type="OrthoDB" id="9778208at2"/>
<dbReference type="SUPFAM" id="SSF53335">
    <property type="entry name" value="S-adenosyl-L-methionine-dependent methyltransferases"/>
    <property type="match status" value="1"/>
</dbReference>
<evidence type="ECO:0000256" key="7">
    <source>
        <dbReference type="ARBA" id="ARBA00022679"/>
    </source>
</evidence>
<feature type="binding site" evidence="9">
    <location>
        <position position="45"/>
    </location>
    <ligand>
        <name>S-adenosyl-L-methionine</name>
        <dbReference type="ChEBI" id="CHEBI:59789"/>
    </ligand>
</feature>
<accession>A0A366HJI8</accession>
<dbReference type="HAMAP" id="MF_00812">
    <property type="entry name" value="Thiopur_methtran"/>
    <property type="match status" value="1"/>
</dbReference>
<dbReference type="GO" id="GO:0008119">
    <property type="term" value="F:thiopurine S-methyltransferase activity"/>
    <property type="evidence" value="ECO:0007669"/>
    <property type="project" value="UniProtKB-UniRule"/>
</dbReference>
<feature type="binding site" evidence="9">
    <location>
        <position position="10"/>
    </location>
    <ligand>
        <name>S-adenosyl-L-methionine</name>
        <dbReference type="ChEBI" id="CHEBI:59789"/>
    </ligand>
</feature>
<name>A0A366HJI8_9BURK</name>
<dbReference type="PANTHER" id="PTHR10259">
    <property type="entry name" value="THIOPURINE S-METHYLTRANSFERASE"/>
    <property type="match status" value="1"/>
</dbReference>
<evidence type="ECO:0000256" key="9">
    <source>
        <dbReference type="HAMAP-Rule" id="MF_00812"/>
    </source>
</evidence>
<dbReference type="Proteomes" id="UP000253628">
    <property type="component" value="Unassembled WGS sequence"/>
</dbReference>
<keyword evidence="8 9" id="KW-0949">S-adenosyl-L-methionine</keyword>
<dbReference type="CDD" id="cd02440">
    <property type="entry name" value="AdoMet_MTases"/>
    <property type="match status" value="1"/>
</dbReference>
<dbReference type="GO" id="GO:0005737">
    <property type="term" value="C:cytoplasm"/>
    <property type="evidence" value="ECO:0007669"/>
    <property type="project" value="UniProtKB-SubCell"/>
</dbReference>
<reference evidence="10 11" key="1">
    <citation type="submission" date="2018-06" db="EMBL/GenBank/DDBJ databases">
        <title>Genomic Encyclopedia of Type Strains, Phase IV (KMG-IV): sequencing the most valuable type-strain genomes for metagenomic binning, comparative biology and taxonomic classification.</title>
        <authorList>
            <person name="Goeker M."/>
        </authorList>
    </citation>
    <scope>NUCLEOTIDE SEQUENCE [LARGE SCALE GENOMIC DNA]</scope>
    <source>
        <strain evidence="10 11">DSM 25520</strain>
    </source>
</reference>
<dbReference type="EMBL" id="QNRQ01000001">
    <property type="protein sequence ID" value="RBP43119.1"/>
    <property type="molecule type" value="Genomic_DNA"/>
</dbReference>
<evidence type="ECO:0000256" key="3">
    <source>
        <dbReference type="ARBA" id="ARBA00008145"/>
    </source>
</evidence>
<evidence type="ECO:0000256" key="2">
    <source>
        <dbReference type="ARBA" id="ARBA00004496"/>
    </source>
</evidence>
<proteinExistence type="inferred from homology"/>
<evidence type="ECO:0000313" key="10">
    <source>
        <dbReference type="EMBL" id="RBP43119.1"/>
    </source>
</evidence>
<sequence length="217" mass="24211">MDANFWLERWREGRTGFHQDSVTPLLPRYWPSLSVAPGDLVLVPLCGKSKDMLWLAGQGHRVLGVELSPLAVRQFFSENHLQPKVHASALGEHYVAGDIEIICGDIFALDQATMAQCAGVYDRAALIALPRPMRPAYVEHVYARLPPPCRGLLITLDYPQDQMEGPPFSVGADEVQTLFSGQPKAHLLDRIETLSKEPHFKQRGLDRLDTLVYSLGN</sequence>
<evidence type="ECO:0000256" key="1">
    <source>
        <dbReference type="ARBA" id="ARBA00000903"/>
    </source>
</evidence>
<dbReference type="NCBIfam" id="NF009732">
    <property type="entry name" value="PRK13255.1"/>
    <property type="match status" value="1"/>
</dbReference>
<comment type="subcellular location">
    <subcellularLocation>
        <location evidence="2 9">Cytoplasm</location>
    </subcellularLocation>
</comment>
<keyword evidence="11" id="KW-1185">Reference proteome</keyword>
<dbReference type="InterPro" id="IPR029063">
    <property type="entry name" value="SAM-dependent_MTases_sf"/>
</dbReference>
<dbReference type="AlphaFoldDB" id="A0A366HJI8"/>
<dbReference type="FunFam" id="3.40.50.150:FF:000101">
    <property type="entry name" value="Thiopurine S-methyltransferase"/>
    <property type="match status" value="1"/>
</dbReference>
<feature type="binding site" evidence="9">
    <location>
        <position position="66"/>
    </location>
    <ligand>
        <name>S-adenosyl-L-methionine</name>
        <dbReference type="ChEBI" id="CHEBI:59789"/>
    </ligand>
</feature>
<dbReference type="NCBIfam" id="TIGR03840">
    <property type="entry name" value="TMPT_Se_Te"/>
    <property type="match status" value="1"/>
</dbReference>
<dbReference type="GO" id="GO:0032259">
    <property type="term" value="P:methylation"/>
    <property type="evidence" value="ECO:0007669"/>
    <property type="project" value="UniProtKB-KW"/>
</dbReference>
<dbReference type="InterPro" id="IPR008854">
    <property type="entry name" value="TPMT"/>
</dbReference>
<gene>
    <name evidence="9" type="primary">tpm</name>
    <name evidence="10" type="ORF">DFR37_101244</name>
</gene>
<keyword evidence="7 9" id="KW-0808">Transferase</keyword>
<dbReference type="InterPro" id="IPR025835">
    <property type="entry name" value="Thiopurine_S-MeTrfase"/>
</dbReference>
<comment type="similarity">
    <text evidence="3 9">Belongs to the class I-like SAM-binding methyltransferase superfamily. TPMT family.</text>
</comment>
<dbReference type="Gene3D" id="3.40.50.150">
    <property type="entry name" value="Vaccinia Virus protein VP39"/>
    <property type="match status" value="1"/>
</dbReference>
<evidence type="ECO:0000256" key="6">
    <source>
        <dbReference type="ARBA" id="ARBA00022603"/>
    </source>
</evidence>
<comment type="catalytic activity">
    <reaction evidence="1 9">
        <text>S-adenosyl-L-methionine + a thiopurine = S-adenosyl-L-homocysteine + a thiopurine S-methylether.</text>
        <dbReference type="EC" id="2.1.1.67"/>
    </reaction>
</comment>
<evidence type="ECO:0000256" key="4">
    <source>
        <dbReference type="ARBA" id="ARBA00011905"/>
    </source>
</evidence>
<dbReference type="InterPro" id="IPR022474">
    <property type="entry name" value="Thiopur_S-MeTfrase_Se/Te_detox"/>
</dbReference>
<feature type="binding site" evidence="9">
    <location>
        <position position="123"/>
    </location>
    <ligand>
        <name>S-adenosyl-L-methionine</name>
        <dbReference type="ChEBI" id="CHEBI:59789"/>
    </ligand>
</feature>
<dbReference type="PIRSF" id="PIRSF023956">
    <property type="entry name" value="Thiopurine_S-methyltransferase"/>
    <property type="match status" value="1"/>
</dbReference>